<keyword evidence="2" id="KW-0808">Transferase</keyword>
<keyword evidence="5" id="KW-0472">Membrane</keyword>
<evidence type="ECO:0000256" key="2">
    <source>
        <dbReference type="ARBA" id="ARBA00022679"/>
    </source>
</evidence>
<dbReference type="PANTHER" id="PTHR22589:SF113">
    <property type="entry name" value="CARNITINE O-PALMITOYLTRANSFERASE 1, LIVER ISOFORM-LIKE"/>
    <property type="match status" value="1"/>
</dbReference>
<dbReference type="Gene3D" id="3.30.559.10">
    <property type="entry name" value="Chloramphenicol acetyltransferase-like domain"/>
    <property type="match status" value="1"/>
</dbReference>
<dbReference type="GO" id="GO:0004095">
    <property type="term" value="F:carnitine O-palmitoyltransferase activity"/>
    <property type="evidence" value="ECO:0007669"/>
    <property type="project" value="TreeGrafter"/>
</dbReference>
<proteinExistence type="inferred from homology"/>
<dbReference type="OrthoDB" id="240216at2759"/>
<feature type="active site" description="Proton acceptor" evidence="4">
    <location>
        <position position="427"/>
    </location>
</feature>
<accession>A0A8B8DT00</accession>
<dbReference type="SUPFAM" id="SSF52777">
    <property type="entry name" value="CoA-dependent acyltransferases"/>
    <property type="match status" value="2"/>
</dbReference>
<reference evidence="8" key="1">
    <citation type="submission" date="2025-08" db="UniProtKB">
        <authorList>
            <consortium name="RefSeq"/>
        </authorList>
    </citation>
    <scope>IDENTIFICATION</scope>
    <source>
        <tissue evidence="8">Whole sample</tissue>
    </source>
</reference>
<dbReference type="GeneID" id="111128659"/>
<keyword evidence="5" id="KW-1133">Transmembrane helix</keyword>
<organism evidence="7 8">
    <name type="scientific">Crassostrea virginica</name>
    <name type="common">Eastern oyster</name>
    <dbReference type="NCBI Taxonomy" id="6565"/>
    <lineage>
        <taxon>Eukaryota</taxon>
        <taxon>Metazoa</taxon>
        <taxon>Spiralia</taxon>
        <taxon>Lophotrochozoa</taxon>
        <taxon>Mollusca</taxon>
        <taxon>Bivalvia</taxon>
        <taxon>Autobranchia</taxon>
        <taxon>Pteriomorphia</taxon>
        <taxon>Ostreida</taxon>
        <taxon>Ostreoidea</taxon>
        <taxon>Ostreidae</taxon>
        <taxon>Crassostrea</taxon>
    </lineage>
</organism>
<keyword evidence="7" id="KW-1185">Reference proteome</keyword>
<dbReference type="GO" id="GO:0005739">
    <property type="term" value="C:mitochondrion"/>
    <property type="evidence" value="ECO:0007669"/>
    <property type="project" value="TreeGrafter"/>
</dbReference>
<dbReference type="KEGG" id="cvn:111128659"/>
<protein>
    <submittedName>
        <fullName evidence="8">Carnitine O-palmitoyltransferase 1, liver isoform-like</fullName>
    </submittedName>
</protein>
<evidence type="ECO:0000313" key="7">
    <source>
        <dbReference type="Proteomes" id="UP000694844"/>
    </source>
</evidence>
<evidence type="ECO:0000313" key="8">
    <source>
        <dbReference type="RefSeq" id="XP_022330116.1"/>
    </source>
</evidence>
<dbReference type="Gene3D" id="3.30.559.70">
    <property type="entry name" value="Choline/Carnitine o-acyltransferase, domain 2"/>
    <property type="match status" value="1"/>
</dbReference>
<name>A0A8B8DT00_CRAVI</name>
<dbReference type="Pfam" id="PF00755">
    <property type="entry name" value="Carn_acyltransf"/>
    <property type="match status" value="1"/>
</dbReference>
<dbReference type="InterPro" id="IPR023213">
    <property type="entry name" value="CAT-like_dom_sf"/>
</dbReference>
<evidence type="ECO:0000256" key="1">
    <source>
        <dbReference type="ARBA" id="ARBA00005232"/>
    </source>
</evidence>
<comment type="similarity">
    <text evidence="1">Belongs to the carnitine/choline acetyltransferase family.</text>
</comment>
<dbReference type="InterPro" id="IPR000542">
    <property type="entry name" value="Carn_acyl_trans"/>
</dbReference>
<keyword evidence="5" id="KW-0812">Transmembrane</keyword>
<keyword evidence="3" id="KW-0012">Acyltransferase</keyword>
<dbReference type="InterPro" id="IPR042231">
    <property type="entry name" value="Cho/carn_acyl_trans_2"/>
</dbReference>
<dbReference type="PANTHER" id="PTHR22589">
    <property type="entry name" value="CARNITINE O-ACYLTRANSFERASE"/>
    <property type="match status" value="1"/>
</dbReference>
<evidence type="ECO:0000256" key="4">
    <source>
        <dbReference type="PIRSR" id="PIRSR600542-1"/>
    </source>
</evidence>
<feature type="domain" description="Choline/carnitine acyltransferase" evidence="6">
    <location>
        <begin position="135"/>
        <end position="702"/>
    </location>
</feature>
<feature type="transmembrane region" description="Helical" evidence="5">
    <location>
        <begin position="23"/>
        <end position="40"/>
    </location>
</feature>
<feature type="transmembrane region" description="Helical" evidence="5">
    <location>
        <begin position="60"/>
        <end position="82"/>
    </location>
</feature>
<evidence type="ECO:0000259" key="6">
    <source>
        <dbReference type="Pfam" id="PF00755"/>
    </source>
</evidence>
<evidence type="ECO:0000256" key="3">
    <source>
        <dbReference type="ARBA" id="ARBA00023315"/>
    </source>
</evidence>
<dbReference type="RefSeq" id="XP_022330116.1">
    <property type="nucleotide sequence ID" value="XM_022474408.1"/>
</dbReference>
<dbReference type="GO" id="GO:0009437">
    <property type="term" value="P:carnitine metabolic process"/>
    <property type="evidence" value="ECO:0007669"/>
    <property type="project" value="TreeGrafter"/>
</dbReference>
<dbReference type="GO" id="GO:0006631">
    <property type="term" value="P:fatty acid metabolic process"/>
    <property type="evidence" value="ECO:0007669"/>
    <property type="project" value="TreeGrafter"/>
</dbReference>
<gene>
    <name evidence="8" type="primary">LOC111128659</name>
</gene>
<dbReference type="InterPro" id="IPR039551">
    <property type="entry name" value="Cho/carn_acyl_trans"/>
</dbReference>
<evidence type="ECO:0000256" key="5">
    <source>
        <dbReference type="SAM" id="Phobius"/>
    </source>
</evidence>
<dbReference type="AlphaFoldDB" id="A0A8B8DT00"/>
<sequence length="713" mass="82003">MPSLPAIAPFLGDTSRLISYRKFSEASAVGFLSAILFVVFSEPLKNYVDFGEKWMSLSGLPYQMNTAMLGFIVGFGFVKIFLLTRIQLFKMLLNYQGWMTNPKSMATKMWALMLNALRGNGRYPTFFFQPMLPKLPVPNLNLTLDRYLSSMKPILSDDDYMNLTTAVLAFKEKEGPVLHKYLCQRATTKDNWLIDYWLKYAYLTNREPCAVKVNCYATDRKDMPTNSQLARASNLIHYILRFHEQIQDETLTPQYLQDMIPMCMEGYRRLFSTTRIPYEAVDQLMTYEESKHIIIYRNGVYFKLDVFAPDSDGKKKLLTVGEIYATLQLIASQTEEVDECSRIAVFTSERRDTWAKVRQRLLTTSNRASLEAVESAIFFVSLDDVAPKNIEENGSCTMTGSGYNRWFDKSIQFSVFRNAKVGTNVEHSSMDATLPGRLWEYFLQNEKYAENGGIIPEKSKRSTPKPVRLEWDLKDFEEDLDKAFNHFRSLAGDFELIVTSPDYGKGFIKKKRMSPDGYIQMALQLAYFKLHNKIPKTYESASTRMFSTGRTETIRPVSDFSVQWVKSMSHERATREQRIMLLKRAVLYQTQVKVDASLGMGWDRHLFGMFVASRELNMNPPALFQDKSFWMHDTLSTSQTPTRYMDGWTLENCCMGGGFQAAHHEGYGVSYMIYGEDHIKFHVTSFRSCDATSSAKLGDAIVESMHEMRELLS</sequence>
<dbReference type="Proteomes" id="UP000694844">
    <property type="component" value="Chromosome 4"/>
</dbReference>